<keyword evidence="1" id="KW-0812">Transmembrane</keyword>
<evidence type="ECO:0000313" key="3">
    <source>
        <dbReference type="EMBL" id="TSE37220.1"/>
    </source>
</evidence>
<dbReference type="Pfam" id="PF01402">
    <property type="entry name" value="RHH_1"/>
    <property type="match status" value="1"/>
</dbReference>
<dbReference type="Proteomes" id="UP000316388">
    <property type="component" value="Unassembled WGS sequence"/>
</dbReference>
<evidence type="ECO:0000259" key="2">
    <source>
        <dbReference type="Pfam" id="PF01402"/>
    </source>
</evidence>
<keyword evidence="1" id="KW-1133">Transmembrane helix</keyword>
<feature type="transmembrane region" description="Helical" evidence="1">
    <location>
        <begin position="6"/>
        <end position="28"/>
    </location>
</feature>
<name>A0A554XN24_9BURK</name>
<dbReference type="InterPro" id="IPR002145">
    <property type="entry name" value="CopG"/>
</dbReference>
<dbReference type="EMBL" id="VJOO01000008">
    <property type="protein sequence ID" value="TSE37220.1"/>
    <property type="molecule type" value="Genomic_DNA"/>
</dbReference>
<reference evidence="3 4" key="1">
    <citation type="submission" date="2019-07" db="EMBL/GenBank/DDBJ databases">
        <title>Tepidimonas fonticaldi AT-A2 draft genome.</title>
        <authorList>
            <person name="Da Costa M.S."/>
            <person name="Froufe H.J.C."/>
            <person name="Egas C."/>
            <person name="Albuquerque L."/>
        </authorList>
    </citation>
    <scope>NUCLEOTIDE SEQUENCE [LARGE SCALE GENOMIC DNA]</scope>
    <source>
        <strain evidence="3 4">AT-A2</strain>
    </source>
</reference>
<feature type="domain" description="Ribbon-helix-helix protein CopG" evidence="2">
    <location>
        <begin position="24"/>
        <end position="60"/>
    </location>
</feature>
<evidence type="ECO:0000256" key="1">
    <source>
        <dbReference type="SAM" id="Phobius"/>
    </source>
</evidence>
<evidence type="ECO:0000313" key="4">
    <source>
        <dbReference type="Proteomes" id="UP000316388"/>
    </source>
</evidence>
<dbReference type="AlphaFoldDB" id="A0A554XN24"/>
<dbReference type="CDD" id="cd21631">
    <property type="entry name" value="RHH_CopG_NikR-like"/>
    <property type="match status" value="1"/>
</dbReference>
<protein>
    <recommendedName>
        <fullName evidence="2">Ribbon-helix-helix protein CopG domain-containing protein</fullName>
    </recommendedName>
</protein>
<dbReference type="InterPro" id="IPR013321">
    <property type="entry name" value="Arc_rbn_hlx_hlx"/>
</dbReference>
<sequence>MSWLTAAHNICTCYMLLGVGAMHFNIYLDDATGQKLNAMAQQVGESRNALIRRAVSEWLAHQSQPQWPQAVLDFTGMADAPRFEAGRDRLKPPVDDPLA</sequence>
<comment type="caution">
    <text evidence="3">The sequence shown here is derived from an EMBL/GenBank/DDBJ whole genome shotgun (WGS) entry which is preliminary data.</text>
</comment>
<dbReference type="Gene3D" id="1.10.1220.10">
    <property type="entry name" value="Met repressor-like"/>
    <property type="match status" value="1"/>
</dbReference>
<organism evidence="3 4">
    <name type="scientific">Tepidimonas fonticaldi</name>
    <dbReference type="NCBI Taxonomy" id="1101373"/>
    <lineage>
        <taxon>Bacteria</taxon>
        <taxon>Pseudomonadati</taxon>
        <taxon>Pseudomonadota</taxon>
        <taxon>Betaproteobacteria</taxon>
        <taxon>Burkholderiales</taxon>
        <taxon>Tepidimonas</taxon>
    </lineage>
</organism>
<keyword evidence="1" id="KW-0472">Membrane</keyword>
<accession>A0A554XN24</accession>
<proteinExistence type="predicted"/>
<dbReference type="InterPro" id="IPR010985">
    <property type="entry name" value="Ribbon_hlx_hlx"/>
</dbReference>
<dbReference type="GO" id="GO:0006355">
    <property type="term" value="P:regulation of DNA-templated transcription"/>
    <property type="evidence" value="ECO:0007669"/>
    <property type="project" value="InterPro"/>
</dbReference>
<gene>
    <name evidence="3" type="ORF">Tfont_01126</name>
</gene>
<dbReference type="SUPFAM" id="SSF47598">
    <property type="entry name" value="Ribbon-helix-helix"/>
    <property type="match status" value="1"/>
</dbReference>